<dbReference type="PANTHER" id="PTHR30471:SF3">
    <property type="entry name" value="UPF0758 PROTEIN YEES-RELATED"/>
    <property type="match status" value="1"/>
</dbReference>
<dbReference type="InterPro" id="IPR025657">
    <property type="entry name" value="RadC_JAB"/>
</dbReference>
<keyword evidence="8" id="KW-1185">Reference proteome</keyword>
<keyword evidence="2" id="KW-0479">Metal-binding</keyword>
<evidence type="ECO:0000256" key="1">
    <source>
        <dbReference type="ARBA" id="ARBA00022670"/>
    </source>
</evidence>
<evidence type="ECO:0000259" key="6">
    <source>
        <dbReference type="PROSITE" id="PS50249"/>
    </source>
</evidence>
<reference evidence="7 8" key="2">
    <citation type="journal article" date="2021" name="Int. J. Syst. Evol. Microbiol.">
        <title>Isolation and Polyphasic Characterization of Desulfuromonas versatilis sp. Nov., an Electrogenic Bacteria Capable of Versatile Metabolism Isolated from a Graphene Oxide-Reducing Enrichment Culture.</title>
        <authorList>
            <person name="Xie L."/>
            <person name="Yoshida N."/>
            <person name="Ishii S."/>
            <person name="Meng L."/>
        </authorList>
    </citation>
    <scope>NUCLEOTIDE SEQUENCE [LARGE SCALE GENOMIC DNA]</scope>
    <source>
        <strain evidence="7 8">NIT-T3</strain>
    </source>
</reference>
<evidence type="ECO:0000256" key="4">
    <source>
        <dbReference type="ARBA" id="ARBA00022833"/>
    </source>
</evidence>
<feature type="domain" description="MPN" evidence="6">
    <location>
        <begin position="42"/>
        <end position="163"/>
    </location>
</feature>
<keyword evidence="4" id="KW-0862">Zinc</keyword>
<evidence type="ECO:0000256" key="3">
    <source>
        <dbReference type="ARBA" id="ARBA00022801"/>
    </source>
</evidence>
<evidence type="ECO:0000256" key="2">
    <source>
        <dbReference type="ARBA" id="ARBA00022723"/>
    </source>
</evidence>
<evidence type="ECO:0000313" key="7">
    <source>
        <dbReference type="EMBL" id="BCR03074.1"/>
    </source>
</evidence>
<accession>A0ABM8HRI3</accession>
<name>A0ABM8HRI3_9BACT</name>
<evidence type="ECO:0000313" key="8">
    <source>
        <dbReference type="Proteomes" id="UP001319827"/>
    </source>
</evidence>
<dbReference type="RefSeq" id="WP_221250552.1">
    <property type="nucleotide sequence ID" value="NZ_AP024355.1"/>
</dbReference>
<dbReference type="InterPro" id="IPR020891">
    <property type="entry name" value="UPF0758_CS"/>
</dbReference>
<keyword evidence="5" id="KW-0482">Metalloprotease</keyword>
<sequence length="163" mass="18256">MTLHTLFNKKSAPASLRLKVIRPVYQRLTISEPQADYLQNRRITCSNDVYQLFRFLAQESKEHFLCLHLDSKNKILCVDLVSSGSLSACVVHPREVLKSCLLSSCAALLLLHNHPSGNAEPSREDMEITTRIKEGAEIIGLKLLDHLVIGEGEYVSLADRGML</sequence>
<dbReference type="InterPro" id="IPR001405">
    <property type="entry name" value="UPF0758"/>
</dbReference>
<dbReference type="Gene3D" id="3.40.140.10">
    <property type="entry name" value="Cytidine Deaminase, domain 2"/>
    <property type="match status" value="1"/>
</dbReference>
<dbReference type="PROSITE" id="PS01302">
    <property type="entry name" value="UPF0758"/>
    <property type="match status" value="1"/>
</dbReference>
<keyword evidence="3" id="KW-0378">Hydrolase</keyword>
<organism evidence="7 8">
    <name type="scientific">Desulfuromonas versatilis</name>
    <dbReference type="NCBI Taxonomy" id="2802975"/>
    <lineage>
        <taxon>Bacteria</taxon>
        <taxon>Pseudomonadati</taxon>
        <taxon>Thermodesulfobacteriota</taxon>
        <taxon>Desulfuromonadia</taxon>
        <taxon>Desulfuromonadales</taxon>
        <taxon>Desulfuromonadaceae</taxon>
        <taxon>Desulfuromonas</taxon>
    </lineage>
</organism>
<keyword evidence="1" id="KW-0645">Protease</keyword>
<gene>
    <name evidence="7" type="ORF">DESUT3_01430</name>
</gene>
<proteinExistence type="predicted"/>
<dbReference type="CDD" id="cd08071">
    <property type="entry name" value="MPN_DUF2466"/>
    <property type="match status" value="1"/>
</dbReference>
<evidence type="ECO:0000256" key="5">
    <source>
        <dbReference type="ARBA" id="ARBA00023049"/>
    </source>
</evidence>
<dbReference type="EMBL" id="AP024355">
    <property type="protein sequence ID" value="BCR03074.1"/>
    <property type="molecule type" value="Genomic_DNA"/>
</dbReference>
<protein>
    <submittedName>
        <fullName evidence="7">DNA repair protein RadC</fullName>
    </submittedName>
</protein>
<reference evidence="7 8" key="1">
    <citation type="journal article" date="2016" name="C (Basel)">
        <title>Selective Growth of and Electricity Production by Marine Exoelectrogenic Bacteria in Self-Aggregated Hydrogel of Microbially Reduced Graphene Oxide.</title>
        <authorList>
            <person name="Yoshida N."/>
            <person name="Goto Y."/>
            <person name="Miyata Y."/>
        </authorList>
    </citation>
    <scope>NUCLEOTIDE SEQUENCE [LARGE SCALE GENOMIC DNA]</scope>
    <source>
        <strain evidence="7 8">NIT-T3</strain>
    </source>
</reference>
<dbReference type="Proteomes" id="UP001319827">
    <property type="component" value="Chromosome"/>
</dbReference>
<dbReference type="PROSITE" id="PS50249">
    <property type="entry name" value="MPN"/>
    <property type="match status" value="1"/>
</dbReference>
<dbReference type="Pfam" id="PF04002">
    <property type="entry name" value="RadC"/>
    <property type="match status" value="1"/>
</dbReference>
<dbReference type="PANTHER" id="PTHR30471">
    <property type="entry name" value="DNA REPAIR PROTEIN RADC"/>
    <property type="match status" value="1"/>
</dbReference>
<dbReference type="InterPro" id="IPR037518">
    <property type="entry name" value="MPN"/>
</dbReference>